<dbReference type="InterPro" id="IPR054716">
    <property type="entry name" value="Sol_Rieske_ferrdox_dom"/>
</dbReference>
<dbReference type="InterPro" id="IPR036922">
    <property type="entry name" value="Rieske_2Fe-2S_sf"/>
</dbReference>
<evidence type="ECO:0000256" key="3">
    <source>
        <dbReference type="ARBA" id="ARBA00023004"/>
    </source>
</evidence>
<evidence type="ECO:0000256" key="4">
    <source>
        <dbReference type="ARBA" id="ARBA00023014"/>
    </source>
</evidence>
<accession>A0ABM0GZ77</accession>
<dbReference type="GeneID" id="100376947"/>
<proteinExistence type="predicted"/>
<dbReference type="Proteomes" id="UP000694865">
    <property type="component" value="Unplaced"/>
</dbReference>
<evidence type="ECO:0000259" key="5">
    <source>
        <dbReference type="PROSITE" id="PS51296"/>
    </source>
</evidence>
<feature type="domain" description="Rieske" evidence="5">
    <location>
        <begin position="40"/>
        <end position="139"/>
    </location>
</feature>
<evidence type="ECO:0000313" key="7">
    <source>
        <dbReference type="RefSeq" id="XP_002740651.1"/>
    </source>
</evidence>
<dbReference type="PANTHER" id="PTHR21496:SF25">
    <property type="entry name" value="RIESKE DOMAIN-CONTAINING PROTEIN"/>
    <property type="match status" value="1"/>
</dbReference>
<keyword evidence="6" id="KW-1185">Reference proteome</keyword>
<dbReference type="PROSITE" id="PS51296">
    <property type="entry name" value="RIESKE"/>
    <property type="match status" value="1"/>
</dbReference>
<keyword evidence="4" id="KW-0411">Iron-sulfur</keyword>
<gene>
    <name evidence="7" type="primary">LOC100376947</name>
</gene>
<keyword evidence="3" id="KW-0408">Iron</keyword>
<dbReference type="RefSeq" id="XP_002740651.1">
    <property type="nucleotide sequence ID" value="XM_002740605.2"/>
</dbReference>
<keyword evidence="2" id="KW-0479">Metal-binding</keyword>
<keyword evidence="1" id="KW-0001">2Fe-2S</keyword>
<dbReference type="Gene3D" id="2.102.10.10">
    <property type="entry name" value="Rieske [2Fe-2S] iron-sulphur domain"/>
    <property type="match status" value="1"/>
</dbReference>
<dbReference type="SUPFAM" id="SSF50022">
    <property type="entry name" value="ISP domain"/>
    <property type="match status" value="1"/>
</dbReference>
<name>A0ABM0GZ77_SACKO</name>
<evidence type="ECO:0000313" key="6">
    <source>
        <dbReference type="Proteomes" id="UP000694865"/>
    </source>
</evidence>
<protein>
    <submittedName>
        <fullName evidence="7">Rieske domain-containing protein-like</fullName>
    </submittedName>
</protein>
<organism evidence="6 7">
    <name type="scientific">Saccoglossus kowalevskii</name>
    <name type="common">Acorn worm</name>
    <dbReference type="NCBI Taxonomy" id="10224"/>
    <lineage>
        <taxon>Eukaryota</taxon>
        <taxon>Metazoa</taxon>
        <taxon>Hemichordata</taxon>
        <taxon>Enteropneusta</taxon>
        <taxon>Harrimaniidae</taxon>
        <taxon>Saccoglossus</taxon>
    </lineage>
</organism>
<reference evidence="7" key="1">
    <citation type="submission" date="2025-08" db="UniProtKB">
        <authorList>
            <consortium name="RefSeq"/>
        </authorList>
    </citation>
    <scope>IDENTIFICATION</scope>
    <source>
        <tissue evidence="7">Testes</tissue>
    </source>
</reference>
<dbReference type="InterPro" id="IPR017941">
    <property type="entry name" value="Rieske_2Fe-2S"/>
</dbReference>
<dbReference type="PANTHER" id="PTHR21496">
    <property type="entry name" value="FERREDOXIN-RELATED"/>
    <property type="match status" value="1"/>
</dbReference>
<evidence type="ECO:0000256" key="2">
    <source>
        <dbReference type="ARBA" id="ARBA00022723"/>
    </source>
</evidence>
<dbReference type="Pfam" id="PF22543">
    <property type="entry name" value="Rieske_4"/>
    <property type="match status" value="1"/>
</dbReference>
<evidence type="ECO:0000256" key="1">
    <source>
        <dbReference type="ARBA" id="ARBA00022714"/>
    </source>
</evidence>
<sequence>MEHSGGDLFFKVEKLLFEELFDWSDPKQRCNVHNLNTAKRKLRRQSSTPAGNLVHMNGQKIALFRYSHRVYAINEQCPHAGGPLHIGDIEELPGNSLCLRCPWHSWKFDLETGKVKHPNGRDIKTVVYPTKIDDDGNIYIGFDQFSSHVFQSLDF</sequence>